<gene>
    <name evidence="2" type="ORF">C8N35_101178</name>
</gene>
<feature type="transmembrane region" description="Helical" evidence="1">
    <location>
        <begin position="360"/>
        <end position="379"/>
    </location>
</feature>
<evidence type="ECO:0000256" key="1">
    <source>
        <dbReference type="SAM" id="Phobius"/>
    </source>
</evidence>
<evidence type="ECO:0000313" key="3">
    <source>
        <dbReference type="Proteomes" id="UP000244081"/>
    </source>
</evidence>
<evidence type="ECO:0000313" key="2">
    <source>
        <dbReference type="EMBL" id="PTW62141.1"/>
    </source>
</evidence>
<dbReference type="Pfam" id="PF00873">
    <property type="entry name" value="ACR_tran"/>
    <property type="match status" value="2"/>
</dbReference>
<dbReference type="EMBL" id="QAYG01000001">
    <property type="protein sequence ID" value="PTW62141.1"/>
    <property type="molecule type" value="Genomic_DNA"/>
</dbReference>
<feature type="transmembrane region" description="Helical" evidence="1">
    <location>
        <begin position="951"/>
        <end position="970"/>
    </location>
</feature>
<dbReference type="Gene3D" id="3.30.70.1430">
    <property type="entry name" value="Multidrug efflux transporter AcrB pore domain"/>
    <property type="match status" value="2"/>
</dbReference>
<dbReference type="Gene3D" id="3.30.70.1320">
    <property type="entry name" value="Multidrug efflux transporter AcrB pore domain like"/>
    <property type="match status" value="1"/>
</dbReference>
<feature type="transmembrane region" description="Helical" evidence="1">
    <location>
        <begin position="977"/>
        <end position="997"/>
    </location>
</feature>
<dbReference type="InterPro" id="IPR027463">
    <property type="entry name" value="AcrB_DN_DC_subdom"/>
</dbReference>
<dbReference type="GO" id="GO:0005886">
    <property type="term" value="C:plasma membrane"/>
    <property type="evidence" value="ECO:0007669"/>
    <property type="project" value="TreeGrafter"/>
</dbReference>
<accession>A0A2T5VEG2</accession>
<keyword evidence="1" id="KW-1133">Transmembrane helix</keyword>
<dbReference type="RefSeq" id="WP_245926611.1">
    <property type="nucleotide sequence ID" value="NZ_QAYG01000001.1"/>
</dbReference>
<dbReference type="SUPFAM" id="SSF82866">
    <property type="entry name" value="Multidrug efflux transporter AcrB transmembrane domain"/>
    <property type="match status" value="2"/>
</dbReference>
<feature type="transmembrane region" description="Helical" evidence="1">
    <location>
        <begin position="1080"/>
        <end position="1105"/>
    </location>
</feature>
<protein>
    <submittedName>
        <fullName evidence="2">AcrB/AcrD/AcrF family protein</fullName>
    </submittedName>
</protein>
<dbReference type="SUPFAM" id="SSF82693">
    <property type="entry name" value="Multidrug efflux transporter AcrB pore domain, PN1, PN2, PC1 and PC2 subdomains"/>
    <property type="match status" value="2"/>
</dbReference>
<feature type="transmembrane region" description="Helical" evidence="1">
    <location>
        <begin position="1048"/>
        <end position="1068"/>
    </location>
</feature>
<dbReference type="Gene3D" id="3.30.70.1440">
    <property type="entry name" value="Multidrug efflux transporter AcrB pore domain"/>
    <property type="match status" value="1"/>
</dbReference>
<name>A0A2T5VEG2_9HYPH</name>
<dbReference type="Gene3D" id="3.30.2090.10">
    <property type="entry name" value="Multidrug efflux transporter AcrB TolC docking domain, DN and DC subdomains"/>
    <property type="match status" value="2"/>
</dbReference>
<dbReference type="SUPFAM" id="SSF82714">
    <property type="entry name" value="Multidrug efflux transporter AcrB TolC docking domain, DN and DC subdomains"/>
    <property type="match status" value="2"/>
</dbReference>
<dbReference type="PRINTS" id="PR00702">
    <property type="entry name" value="ACRIFLAVINRP"/>
</dbReference>
<dbReference type="Proteomes" id="UP000244081">
    <property type="component" value="Unassembled WGS sequence"/>
</dbReference>
<comment type="caution">
    <text evidence="2">The sequence shown here is derived from an EMBL/GenBank/DDBJ whole genome shotgun (WGS) entry which is preliminary data.</text>
</comment>
<keyword evidence="1" id="KW-0812">Transmembrane</keyword>
<dbReference type="InterPro" id="IPR001036">
    <property type="entry name" value="Acrflvin-R"/>
</dbReference>
<feature type="transmembrane region" description="Helical" evidence="1">
    <location>
        <begin position="435"/>
        <end position="456"/>
    </location>
</feature>
<feature type="transmembrane region" description="Helical" evidence="1">
    <location>
        <begin position="20"/>
        <end position="37"/>
    </location>
</feature>
<keyword evidence="3" id="KW-1185">Reference proteome</keyword>
<keyword evidence="1" id="KW-0472">Membrane</keyword>
<dbReference type="PANTHER" id="PTHR32063">
    <property type="match status" value="1"/>
</dbReference>
<dbReference type="PANTHER" id="PTHR32063:SF33">
    <property type="entry name" value="RND SUPERFAMILY EFFLUX PUMP PERMEASE COMPONENT"/>
    <property type="match status" value="1"/>
</dbReference>
<feature type="transmembrane region" description="Helical" evidence="1">
    <location>
        <begin position="611"/>
        <end position="632"/>
    </location>
</feature>
<dbReference type="Gene3D" id="1.20.1640.10">
    <property type="entry name" value="Multidrug efflux transporter AcrB transmembrane domain"/>
    <property type="match status" value="3"/>
</dbReference>
<feature type="transmembrane region" description="Helical" evidence="1">
    <location>
        <begin position="539"/>
        <end position="563"/>
    </location>
</feature>
<dbReference type="GO" id="GO:0042910">
    <property type="term" value="F:xenobiotic transmembrane transporter activity"/>
    <property type="evidence" value="ECO:0007669"/>
    <property type="project" value="TreeGrafter"/>
</dbReference>
<organism evidence="2 3">
    <name type="scientific">Breoghania corrubedonensis</name>
    <dbReference type="NCBI Taxonomy" id="665038"/>
    <lineage>
        <taxon>Bacteria</taxon>
        <taxon>Pseudomonadati</taxon>
        <taxon>Pseudomonadota</taxon>
        <taxon>Alphaproteobacteria</taxon>
        <taxon>Hyphomicrobiales</taxon>
        <taxon>Stappiaceae</taxon>
        <taxon>Breoghania</taxon>
    </lineage>
</organism>
<reference evidence="2 3" key="1">
    <citation type="submission" date="2018-04" db="EMBL/GenBank/DDBJ databases">
        <title>Genomic Encyclopedia of Archaeal and Bacterial Type Strains, Phase II (KMG-II): from individual species to whole genera.</title>
        <authorList>
            <person name="Goeker M."/>
        </authorList>
    </citation>
    <scope>NUCLEOTIDE SEQUENCE [LARGE SCALE GENOMIC DNA]</scope>
    <source>
        <strain evidence="2 3">DSM 23382</strain>
    </source>
</reference>
<feature type="transmembrane region" description="Helical" evidence="1">
    <location>
        <begin position="334"/>
        <end position="354"/>
    </location>
</feature>
<sequence>MKRLDSATSVAGFFVRHPNAANLVMAMMILFGAYGLVQLNTQFFPTVETNRISITVEWPGASAEDVEANILQAIEPEVRFIDGLDEIISYAREGVGSFHLEFVEGAEMRKALSDVEQAVKTVTTLPEDAETPTVSYRQWYDRVARIAITGDFPERSLKDFARRIRDDLIDRGIDRVSFSGLRSEEYVARLPERELRRLDMTVADVADRVAANTRDLPSGNVEGGVERQIRTVAPGTAPEDIGRIDIKTYATGEKVRIRDVGTVTREFDKDAVRGFSDGQRAIELTVERPASADSLKTAKILDDYLAEIRPQLPPTLKIVEYEIRSDALKARIGLLVRNGLSGLILVVLVLYIFLNARIALWVAAGIPVATMATLGIMWMSGQTINMMSLFALIMMLGVIVDDAIVVGEHTATRFALGDPPDIAAEVGAGRMIAPVFAASLTTIAAFAPIFLVRGAIGQIMSAMPLVVIAVIVASLVECFTVLPGHLAHSLRPSPRRRWHWWRHGILAGAMALFVIGLSLRPDIEVTPALDGLAGLCRSLRAGLGALPFDLLVVAVAFVIAGAIEAGLQLLDRNGKGDETAEPSWLRRRLDAGFSGFRDGPFRAFVTLAFRWRYVTVAVAVATLIVAAGFLAGGRVGFVFFSSPEAENIRATVHFNAGIPEEEAVAALARIENALRMAEKRLTHAAPQDLVVASYVTLGEAGRNRGDNVAGIDVQLTDSEVRSIRTPDIVKAWRREIPDIAGIERVAIYERRGGPPGRDLDIRLRGGEPVALKAASLEVQKLLTGFPGVSGVADDLPYGKPELVMELTSRGKALGFTVASVGRQIRNAFEGAIARRFADGDEEVTLRVRQGQEDGMGAGSLRNLTLRAPSGEYVPLGEVVTLTDRQGFSTILRRDGKATVSVTADVDYEVTSNAAIVARLDAGPLAEIAARHGLDYRFSGRQEERAESFTDLQLGTLIALGAIYLILAWVFASYFSPLAVMAIIPFGIVGAVFGHYIFGFQLTILSLISLLGLSGILVNDSIILVSRFDERREGGEGMMEAAVGASQDRLRAVLLTSLTTIGGLTPLLFEPSIQAKFLLPMAVTIVFGLAVATLLVLFLIPALLGIGGDIRATYRGIYGHHGGHGGRGPAAAE</sequence>
<feature type="transmembrane region" description="Helical" evidence="1">
    <location>
        <begin position="462"/>
        <end position="488"/>
    </location>
</feature>
<feature type="transmembrane region" description="Helical" evidence="1">
    <location>
        <begin position="500"/>
        <end position="519"/>
    </location>
</feature>
<feature type="transmembrane region" description="Helical" evidence="1">
    <location>
        <begin position="1003"/>
        <end position="1027"/>
    </location>
</feature>
<dbReference type="AlphaFoldDB" id="A0A2T5VEG2"/>
<proteinExistence type="predicted"/>